<accession>A0A1X7I7M4</accession>
<dbReference type="EMBL" id="FXAT01000001">
    <property type="protein sequence ID" value="SMG09866.1"/>
    <property type="molecule type" value="Genomic_DNA"/>
</dbReference>
<proteinExistence type="predicted"/>
<keyword evidence="2" id="KW-1185">Reference proteome</keyword>
<dbReference type="OrthoDB" id="9256168at2"/>
<evidence type="ECO:0000313" key="2">
    <source>
        <dbReference type="Proteomes" id="UP000193228"/>
    </source>
</evidence>
<protein>
    <submittedName>
        <fullName evidence="1">Uncharacterized protein</fullName>
    </submittedName>
</protein>
<evidence type="ECO:0000313" key="1">
    <source>
        <dbReference type="EMBL" id="SMG09866.1"/>
    </source>
</evidence>
<dbReference type="STRING" id="1515439.SAMN06265784_101357"/>
<organism evidence="1 2">
    <name type="scientific">Paraburkholderia susongensis</name>
    <dbReference type="NCBI Taxonomy" id="1515439"/>
    <lineage>
        <taxon>Bacteria</taxon>
        <taxon>Pseudomonadati</taxon>
        <taxon>Pseudomonadota</taxon>
        <taxon>Betaproteobacteria</taxon>
        <taxon>Burkholderiales</taxon>
        <taxon>Burkholderiaceae</taxon>
        <taxon>Paraburkholderia</taxon>
    </lineage>
</organism>
<dbReference type="RefSeq" id="WP_085480544.1">
    <property type="nucleotide sequence ID" value="NZ_FXAT01000001.1"/>
</dbReference>
<dbReference type="Proteomes" id="UP000193228">
    <property type="component" value="Unassembled WGS sequence"/>
</dbReference>
<reference evidence="2" key="1">
    <citation type="submission" date="2017-04" db="EMBL/GenBank/DDBJ databases">
        <authorList>
            <person name="Varghese N."/>
            <person name="Submissions S."/>
        </authorList>
    </citation>
    <scope>NUCLEOTIDE SEQUENCE [LARGE SCALE GENOMIC DNA]</scope>
    <source>
        <strain evidence="2">LMG 29540</strain>
    </source>
</reference>
<sequence length="84" mass="9506">MSRNSMVQIGPCPIPLVPVRDFSKPRLTREDWNGLWQLCGPSAQHNLSRNPLWVVICMAYYEGMAHASGLLEEQGKVTLQEPKQ</sequence>
<dbReference type="AlphaFoldDB" id="A0A1X7I7M4"/>
<gene>
    <name evidence="1" type="ORF">SAMN06265784_101357</name>
</gene>
<name>A0A1X7I7M4_9BURK</name>